<dbReference type="RefSeq" id="WP_305929746.1">
    <property type="nucleotide sequence ID" value="NZ_JAVAIL010000002.1"/>
</dbReference>
<evidence type="ECO:0000256" key="15">
    <source>
        <dbReference type="SAM" id="Coils"/>
    </source>
</evidence>
<sequence length="188" mass="20272">MANAPEVFATEAGAAYTEIDAGAAKHIEPTLMGLAPYQWVSIAMLVLLLIAFFGAKVHKTIAGGLDSRIAAIREQLDEAKKLRAEAEALRDEYAAKIADAQKDAEAMLANARTEAGAVLQRAEEDSAEMVARRQRMAEDKIAAAERDSIEDVRNRAARAATAASRKLISEKHDAARDRELADEIISGL</sequence>
<keyword evidence="5 13" id="KW-0375">Hydrogen ion transport</keyword>
<protein>
    <recommendedName>
        <fullName evidence="13">ATP synthase subunit b</fullName>
    </recommendedName>
    <alternativeName>
        <fullName evidence="13">ATP synthase F(0) sector subunit b</fullName>
    </alternativeName>
    <alternativeName>
        <fullName evidence="13">ATPase subunit I</fullName>
    </alternativeName>
    <alternativeName>
        <fullName evidence="13">F-type ATPase subunit b</fullName>
        <shortName evidence="13">F-ATPase subunit b</shortName>
    </alternativeName>
</protein>
<feature type="coiled-coil region" evidence="15">
    <location>
        <begin position="69"/>
        <end position="139"/>
    </location>
</feature>
<keyword evidence="7 13" id="KW-0406">Ion transport</keyword>
<evidence type="ECO:0000313" key="16">
    <source>
        <dbReference type="EMBL" id="MDP4539628.1"/>
    </source>
</evidence>
<keyword evidence="2 13" id="KW-0813">Transport</keyword>
<evidence type="ECO:0000256" key="13">
    <source>
        <dbReference type="HAMAP-Rule" id="MF_01398"/>
    </source>
</evidence>
<evidence type="ECO:0000256" key="11">
    <source>
        <dbReference type="ARBA" id="ARBA00025614"/>
    </source>
</evidence>
<feature type="transmembrane region" description="Helical" evidence="13">
    <location>
        <begin position="37"/>
        <end position="55"/>
    </location>
</feature>
<comment type="subcellular location">
    <subcellularLocation>
        <location evidence="13">Cell membrane</location>
        <topology evidence="13">Single-pass membrane protein</topology>
    </subcellularLocation>
    <subcellularLocation>
        <location evidence="12">Endomembrane system</location>
        <topology evidence="12">Single-pass membrane protein</topology>
    </subcellularLocation>
</comment>
<dbReference type="InterPro" id="IPR050059">
    <property type="entry name" value="ATP_synthase_B_chain"/>
</dbReference>
<keyword evidence="9 13" id="KW-0066">ATP synthesis</keyword>
<keyword evidence="17" id="KW-1185">Reference proteome</keyword>
<comment type="function">
    <text evidence="10 13">F(1)F(0) ATP synthase produces ATP from ADP in the presence of a proton or sodium gradient. F-type ATPases consist of two structural domains, F(1) containing the extramembraneous catalytic core and F(0) containing the membrane proton channel, linked together by a central stalk and a peripheral stalk. During catalysis, ATP synthesis in the catalytic domain of F(1) is coupled via a rotary mechanism of the central stalk subunits to proton translocation.</text>
</comment>
<dbReference type="PANTHER" id="PTHR33445">
    <property type="entry name" value="ATP SYNTHASE SUBUNIT B', CHLOROPLASTIC"/>
    <property type="match status" value="1"/>
</dbReference>
<accession>A0ABT9H8I0</accession>
<dbReference type="CDD" id="cd06503">
    <property type="entry name" value="ATP-synt_Fo_b"/>
    <property type="match status" value="1"/>
</dbReference>
<dbReference type="PANTHER" id="PTHR33445:SF1">
    <property type="entry name" value="ATP SYNTHASE SUBUNIT B"/>
    <property type="match status" value="1"/>
</dbReference>
<comment type="similarity">
    <text evidence="1 13 14">Belongs to the ATPase B chain family.</text>
</comment>
<keyword evidence="13" id="KW-1003">Cell membrane</keyword>
<name>A0ABT9H8I0_9SPHN</name>
<dbReference type="Proteomes" id="UP001235664">
    <property type="component" value="Unassembled WGS sequence"/>
</dbReference>
<comment type="subunit">
    <text evidence="13">F-type ATPases have 2 components, F(1) - the catalytic core - and F(0) - the membrane proton channel. F(1) has five subunits: alpha(3), beta(3), gamma(1), delta(1), epsilon(1). F(0) has three main subunits: a(1), b(2) and c(10-14). The alpha and beta chains form an alternating ring which encloses part of the gamma chain. F(1) is attached to F(0) by a central stalk formed by the gamma and epsilon chains, while a peripheral stalk is formed by the delta and b chains.</text>
</comment>
<organism evidence="16 17">
    <name type="scientific">Qipengyuania benthica</name>
    <dbReference type="NCBI Taxonomy" id="3067651"/>
    <lineage>
        <taxon>Bacteria</taxon>
        <taxon>Pseudomonadati</taxon>
        <taxon>Pseudomonadota</taxon>
        <taxon>Alphaproteobacteria</taxon>
        <taxon>Sphingomonadales</taxon>
        <taxon>Erythrobacteraceae</taxon>
        <taxon>Qipengyuania</taxon>
    </lineage>
</organism>
<evidence type="ECO:0000256" key="9">
    <source>
        <dbReference type="ARBA" id="ARBA00023310"/>
    </source>
</evidence>
<reference evidence="16 17" key="1">
    <citation type="submission" date="2023-08" db="EMBL/GenBank/DDBJ databases">
        <title>genomic of DY56.</title>
        <authorList>
            <person name="Wang Y."/>
        </authorList>
    </citation>
    <scope>NUCLEOTIDE SEQUENCE [LARGE SCALE GENOMIC DNA]</scope>
    <source>
        <strain evidence="16 17">DY56-A-20</strain>
    </source>
</reference>
<evidence type="ECO:0000256" key="8">
    <source>
        <dbReference type="ARBA" id="ARBA00023136"/>
    </source>
</evidence>
<evidence type="ECO:0000256" key="14">
    <source>
        <dbReference type="RuleBase" id="RU003848"/>
    </source>
</evidence>
<proteinExistence type="inferred from homology"/>
<evidence type="ECO:0000256" key="5">
    <source>
        <dbReference type="ARBA" id="ARBA00022781"/>
    </source>
</evidence>
<keyword evidence="8 13" id="KW-0472">Membrane</keyword>
<evidence type="ECO:0000256" key="7">
    <source>
        <dbReference type="ARBA" id="ARBA00023065"/>
    </source>
</evidence>
<keyword evidence="3 13" id="KW-0138">CF(0)</keyword>
<keyword evidence="4 13" id="KW-0812">Transmembrane</keyword>
<gene>
    <name evidence="13" type="primary">atpF</name>
    <name evidence="16" type="ORF">Q9K01_08345</name>
</gene>
<dbReference type="Pfam" id="PF00430">
    <property type="entry name" value="ATP-synt_B"/>
    <property type="match status" value="1"/>
</dbReference>
<keyword evidence="6 13" id="KW-1133">Transmembrane helix</keyword>
<dbReference type="InterPro" id="IPR002146">
    <property type="entry name" value="ATP_synth_b/b'su_bac/chlpt"/>
</dbReference>
<dbReference type="HAMAP" id="MF_01398">
    <property type="entry name" value="ATP_synth_b_bprime"/>
    <property type="match status" value="1"/>
</dbReference>
<comment type="caution">
    <text evidence="16">The sequence shown here is derived from an EMBL/GenBank/DDBJ whole genome shotgun (WGS) entry which is preliminary data.</text>
</comment>
<comment type="function">
    <text evidence="11">Component of the F(0) channel, it forms part of the peripheral stalk, linking F(1) to F(0). The b'-subunit is a diverged and duplicated form of b found in plants and photosynthetic bacteria.</text>
</comment>
<evidence type="ECO:0000256" key="2">
    <source>
        <dbReference type="ARBA" id="ARBA00022448"/>
    </source>
</evidence>
<evidence type="ECO:0000256" key="12">
    <source>
        <dbReference type="ARBA" id="ARBA00037847"/>
    </source>
</evidence>
<evidence type="ECO:0000256" key="6">
    <source>
        <dbReference type="ARBA" id="ARBA00022989"/>
    </source>
</evidence>
<keyword evidence="15" id="KW-0175">Coiled coil</keyword>
<evidence type="ECO:0000256" key="4">
    <source>
        <dbReference type="ARBA" id="ARBA00022692"/>
    </source>
</evidence>
<evidence type="ECO:0000256" key="1">
    <source>
        <dbReference type="ARBA" id="ARBA00005513"/>
    </source>
</evidence>
<evidence type="ECO:0000256" key="3">
    <source>
        <dbReference type="ARBA" id="ARBA00022547"/>
    </source>
</evidence>
<evidence type="ECO:0000313" key="17">
    <source>
        <dbReference type="Proteomes" id="UP001235664"/>
    </source>
</evidence>
<dbReference type="EMBL" id="JAVAIL010000002">
    <property type="protein sequence ID" value="MDP4539628.1"/>
    <property type="molecule type" value="Genomic_DNA"/>
</dbReference>
<evidence type="ECO:0000256" key="10">
    <source>
        <dbReference type="ARBA" id="ARBA00025198"/>
    </source>
</evidence>